<dbReference type="SUPFAM" id="SSF52540">
    <property type="entry name" value="P-loop containing nucleoside triphosphate hydrolases"/>
    <property type="match status" value="1"/>
</dbReference>
<evidence type="ECO:0000259" key="4">
    <source>
        <dbReference type="PROSITE" id="PS50045"/>
    </source>
</evidence>
<reference evidence="7 8" key="1">
    <citation type="submission" date="2017-10" db="EMBL/GenBank/DDBJ databases">
        <title>FDA dAtabase for Regulatory Grade micrObial Sequences (FDA-ARGOS): Supporting development and validation of Infectious Disease Dx tests.</title>
        <authorList>
            <person name="Campos J."/>
            <person name="Goldberg B."/>
            <person name="Tallon L.J."/>
            <person name="Sadzewicz L."/>
            <person name="Sengamalay N."/>
            <person name="Ott S."/>
            <person name="Godinez A."/>
            <person name="Nagaraj S."/>
            <person name="Vyas G."/>
            <person name="Aluvathingal J."/>
            <person name="Nadendla S."/>
            <person name="Geyer C."/>
            <person name="Nandy P."/>
            <person name="Hobson J."/>
            <person name="Sichtig H."/>
        </authorList>
    </citation>
    <scope>NUCLEOTIDE SEQUENCE [LARGE SCALE GENOMIC DNA]</scope>
    <source>
        <strain evidence="7 8">FDAARGOS_185</strain>
    </source>
</reference>
<dbReference type="CDD" id="cd00009">
    <property type="entry name" value="AAA"/>
    <property type="match status" value="1"/>
</dbReference>
<proteinExistence type="predicted"/>
<dbReference type="PROSITE" id="PS51096">
    <property type="entry name" value="PTS_EIIA_TYPE_4"/>
    <property type="match status" value="1"/>
</dbReference>
<protein>
    <recommendedName>
        <fullName evidence="9">PRD domain-containing protein</fullName>
    </recommendedName>
</protein>
<dbReference type="PANTHER" id="PTHR32071">
    <property type="entry name" value="TRANSCRIPTIONAL REGULATORY PROTEIN"/>
    <property type="match status" value="1"/>
</dbReference>
<dbReference type="SMART" id="SM00382">
    <property type="entry name" value="AAA"/>
    <property type="match status" value="1"/>
</dbReference>
<dbReference type="SUPFAM" id="SSF53062">
    <property type="entry name" value="PTS system fructose IIA component-like"/>
    <property type="match status" value="1"/>
</dbReference>
<sequence>MIQEGGIAMKKNILKELSSLLEKCDFPRELPENCNAQYIAQTFGIQRNTASKHLNELVEQGEAIKINSRPVLFIPMEFLNEQINYSSIEKEFATVDDFKKKLIGDPKKKIFSNLIGYQQSLREPIQQGISAMKYPEGLPIMYFGPSGVGKSFLAEKLAEYCRATGIIAEDAPFMELNCAQYFNNPELLTSQLFGHMKGAFTGAENDHIGIIEAADGGIVFLDEIHRLPPEGQEKLFTHMDKSVFRRVGESGPWRKSKVRYIFATTEQKEDLFLDTFKRRIPFICTLPTYQERKANERKEIIFHLLENESALIQKEILVSEAALTYLIRLKLLGNIGELAGLIKQTIAGKIAYDDGKKYIEIHIADLPKRYLTFDNQQYPNRVYSQRFYIFSNGNYVHDEENTSTFANHLQKLFNKIFTCYESSQTCSISDEEFRQITRNYLSEFNEHFIYENKTELLTKYYLPELQKVVQKIAPSLFIHLSGYTVQSIANYLAMRDPWENALPDETEAYIEKLLENLKQKYLRDLDIFLVFFENSLDTKLTVWDQLYITLCIICDTKSDNNKINAIILAHGFATASSIANVANRLVEQFVFDSIDMPLDISVKEVIERLMHYIEFRNPKEGLVIFVDMGSLVQIRKDIENLVEVPTVIINNVTTEMAIETANLIQQSGDIQKIVKELPFSQFEKQVIFPTKSRKRTILVSCSTGLGTAIKIKEMLERNLPKQLGIEFIPYENDSLTDSKQVDFLLKTKEIIAIIGTDDPKIEHIPYITLEELFDGEVGKLYEVLLRLYGKETANSINENIVKNSTLNRLIDSLTILDAEKVVNQIEDCLNEYQLFSGKQLSSMSKINLYVHISCMIERLIRNQGVSSFPELEIFLKNNEQEIKAVKRSLKNIEGLYNISIPIEELAYVSNIVINY</sequence>
<dbReference type="Pfam" id="PF00874">
    <property type="entry name" value="PRD"/>
    <property type="match status" value="1"/>
</dbReference>
<dbReference type="PANTHER" id="PTHR32071:SF38">
    <property type="entry name" value="PSP OPERON TRANSCRIPTIONAL ACTIVATOR"/>
    <property type="match status" value="1"/>
</dbReference>
<evidence type="ECO:0000313" key="8">
    <source>
        <dbReference type="Proteomes" id="UP000316316"/>
    </source>
</evidence>
<dbReference type="GO" id="GO:0005524">
    <property type="term" value="F:ATP binding"/>
    <property type="evidence" value="ECO:0007669"/>
    <property type="project" value="UniProtKB-KW"/>
</dbReference>
<organism evidence="7 8">
    <name type="scientific">Enterococcus avium</name>
    <name type="common">Streptococcus avium</name>
    <dbReference type="NCBI Taxonomy" id="33945"/>
    <lineage>
        <taxon>Bacteria</taxon>
        <taxon>Bacillati</taxon>
        <taxon>Bacillota</taxon>
        <taxon>Bacilli</taxon>
        <taxon>Lactobacillales</taxon>
        <taxon>Enterococcaceae</taxon>
        <taxon>Enterococcus</taxon>
    </lineage>
</organism>
<evidence type="ECO:0000313" key="7">
    <source>
        <dbReference type="EMBL" id="TRZ32775.1"/>
    </source>
</evidence>
<dbReference type="AlphaFoldDB" id="A0A8B5VXE6"/>
<dbReference type="Gene3D" id="3.40.50.510">
    <property type="entry name" value="Phosphotransferase system, mannose-type IIA component"/>
    <property type="match status" value="1"/>
</dbReference>
<dbReference type="GO" id="GO:0016740">
    <property type="term" value="F:transferase activity"/>
    <property type="evidence" value="ECO:0007669"/>
    <property type="project" value="UniProtKB-KW"/>
</dbReference>
<dbReference type="PROSITE" id="PS51372">
    <property type="entry name" value="PRD_2"/>
    <property type="match status" value="1"/>
</dbReference>
<dbReference type="InterPro" id="IPR025943">
    <property type="entry name" value="Sigma_54_int_dom_ATP-bd_2"/>
</dbReference>
<dbReference type="InterPro" id="IPR002078">
    <property type="entry name" value="Sigma_54_int"/>
</dbReference>
<evidence type="ECO:0000256" key="2">
    <source>
        <dbReference type="ARBA" id="ARBA00022741"/>
    </source>
</evidence>
<feature type="domain" description="PTS EIIA type-4" evidence="5">
    <location>
        <begin position="562"/>
        <end position="687"/>
    </location>
</feature>
<comment type="caution">
    <text evidence="7">The sequence shown here is derived from an EMBL/GenBank/DDBJ whole genome shotgun (WGS) entry which is preliminary data.</text>
</comment>
<dbReference type="Proteomes" id="UP000316316">
    <property type="component" value="Unassembled WGS sequence"/>
</dbReference>
<dbReference type="GO" id="GO:0009401">
    <property type="term" value="P:phosphoenolpyruvate-dependent sugar phosphotransferase system"/>
    <property type="evidence" value="ECO:0007669"/>
    <property type="project" value="InterPro"/>
</dbReference>
<feature type="domain" description="Sigma-54 factor interaction" evidence="4">
    <location>
        <begin position="114"/>
        <end position="347"/>
    </location>
</feature>
<dbReference type="PROSITE" id="PS00676">
    <property type="entry name" value="SIGMA54_INTERACT_2"/>
    <property type="match status" value="1"/>
</dbReference>
<dbReference type="SUPFAM" id="SSF63520">
    <property type="entry name" value="PTS-regulatory domain, PRD"/>
    <property type="match status" value="1"/>
</dbReference>
<dbReference type="InterPro" id="IPR027417">
    <property type="entry name" value="P-loop_NTPase"/>
</dbReference>
<evidence type="ECO:0008006" key="9">
    <source>
        <dbReference type="Google" id="ProtNLM"/>
    </source>
</evidence>
<dbReference type="Pfam" id="PF03610">
    <property type="entry name" value="EIIA-man"/>
    <property type="match status" value="1"/>
</dbReference>
<feature type="domain" description="PRD" evidence="6">
    <location>
        <begin position="809"/>
        <end position="915"/>
    </location>
</feature>
<dbReference type="PROSITE" id="PS50045">
    <property type="entry name" value="SIGMA54_INTERACT_4"/>
    <property type="match status" value="1"/>
</dbReference>
<keyword evidence="3" id="KW-0067">ATP-binding</keyword>
<evidence type="ECO:0000256" key="3">
    <source>
        <dbReference type="ARBA" id="ARBA00022840"/>
    </source>
</evidence>
<dbReference type="InterPro" id="IPR036634">
    <property type="entry name" value="PRD_sf"/>
</dbReference>
<dbReference type="Gene3D" id="3.40.50.300">
    <property type="entry name" value="P-loop containing nucleotide triphosphate hydrolases"/>
    <property type="match status" value="1"/>
</dbReference>
<dbReference type="EMBL" id="PDXQ01000001">
    <property type="protein sequence ID" value="TRZ32775.1"/>
    <property type="molecule type" value="Genomic_DNA"/>
</dbReference>
<keyword evidence="2" id="KW-0547">Nucleotide-binding</keyword>
<dbReference type="GO" id="GO:0016020">
    <property type="term" value="C:membrane"/>
    <property type="evidence" value="ECO:0007669"/>
    <property type="project" value="InterPro"/>
</dbReference>
<evidence type="ECO:0000259" key="6">
    <source>
        <dbReference type="PROSITE" id="PS51372"/>
    </source>
</evidence>
<dbReference type="GO" id="GO:0006355">
    <property type="term" value="P:regulation of DNA-templated transcription"/>
    <property type="evidence" value="ECO:0007669"/>
    <property type="project" value="InterPro"/>
</dbReference>
<accession>A0A8B5VXE6</accession>
<evidence type="ECO:0000256" key="1">
    <source>
        <dbReference type="ARBA" id="ARBA00022679"/>
    </source>
</evidence>
<dbReference type="InterPro" id="IPR004701">
    <property type="entry name" value="PTS_EIIA_man-typ"/>
</dbReference>
<dbReference type="InterPro" id="IPR003593">
    <property type="entry name" value="AAA+_ATPase"/>
</dbReference>
<dbReference type="InterPro" id="IPR011608">
    <property type="entry name" value="PRD"/>
</dbReference>
<name>A0A8B5VXE6_ENTAV</name>
<gene>
    <name evidence="7" type="ORF">AUF17_01220</name>
</gene>
<dbReference type="InterPro" id="IPR036662">
    <property type="entry name" value="PTS_EIIA_man-typ_sf"/>
</dbReference>
<dbReference type="Gene3D" id="1.10.1790.10">
    <property type="entry name" value="PRD domain"/>
    <property type="match status" value="1"/>
</dbReference>
<dbReference type="Pfam" id="PF00158">
    <property type="entry name" value="Sigma54_activat"/>
    <property type="match status" value="1"/>
</dbReference>
<evidence type="ECO:0000259" key="5">
    <source>
        <dbReference type="PROSITE" id="PS51096"/>
    </source>
</evidence>
<keyword evidence="1" id="KW-0808">Transferase</keyword>